<keyword evidence="2" id="KW-1185">Reference proteome</keyword>
<gene>
    <name evidence="1" type="ORF">OB962_18415</name>
</gene>
<evidence type="ECO:0000313" key="1">
    <source>
        <dbReference type="EMBL" id="MDM5132948.1"/>
    </source>
</evidence>
<name>A0ABT7QGC4_9GAMM</name>
<sequence length="126" mass="13520">MKKHTSEPWFIDGQCAAAESDQVNNGFYTAICKGPDGEANARRIVACVNACRGLPTDELELNGLVSAVGNQLLDVEQHRDELLEALKEAVETIEWMYGCSSPARGEIEEAIREGNAAIAKAKGGDA</sequence>
<dbReference type="EMBL" id="JAOPLU010000007">
    <property type="protein sequence ID" value="MDM5132948.1"/>
    <property type="molecule type" value="Genomic_DNA"/>
</dbReference>
<protein>
    <recommendedName>
        <fullName evidence="3">Phage protein</fullName>
    </recommendedName>
</protein>
<proteinExistence type="predicted"/>
<dbReference type="Proteomes" id="UP001168109">
    <property type="component" value="Unassembled WGS sequence"/>
</dbReference>
<evidence type="ECO:0000313" key="2">
    <source>
        <dbReference type="Proteomes" id="UP001168109"/>
    </source>
</evidence>
<accession>A0ABT7QGC4</accession>
<dbReference type="RefSeq" id="WP_290042564.1">
    <property type="nucleotide sequence ID" value="NZ_JAOPLU010000007.1"/>
</dbReference>
<comment type="caution">
    <text evidence="1">The sequence shown here is derived from an EMBL/GenBank/DDBJ whole genome shotgun (WGS) entry which is preliminary data.</text>
</comment>
<evidence type="ECO:0008006" key="3">
    <source>
        <dbReference type="Google" id="ProtNLM"/>
    </source>
</evidence>
<reference evidence="1" key="1">
    <citation type="submission" date="2024-05" db="EMBL/GenBank/DDBJ databases">
        <title>WGS of Aeromonas isolates.</title>
        <authorList>
            <person name="Lee H."/>
        </authorList>
    </citation>
    <scope>NUCLEOTIDE SEQUENCE</scope>
    <source>
        <strain evidence="1">LP308</strain>
    </source>
</reference>
<organism evidence="1 2">
    <name type="scientific">Aeromonas piscicola</name>
    <dbReference type="NCBI Taxonomy" id="600645"/>
    <lineage>
        <taxon>Bacteria</taxon>
        <taxon>Pseudomonadati</taxon>
        <taxon>Pseudomonadota</taxon>
        <taxon>Gammaproteobacteria</taxon>
        <taxon>Aeromonadales</taxon>
        <taxon>Aeromonadaceae</taxon>
        <taxon>Aeromonas</taxon>
    </lineage>
</organism>